<reference evidence="1 2" key="1">
    <citation type="journal article" date="2018" name="PLoS ONE">
        <title>The draft genome of Kipferlia bialata reveals reductive genome evolution in fornicate parasites.</title>
        <authorList>
            <person name="Tanifuji G."/>
            <person name="Takabayashi S."/>
            <person name="Kume K."/>
            <person name="Takagi M."/>
            <person name="Nakayama T."/>
            <person name="Kamikawa R."/>
            <person name="Inagaki Y."/>
            <person name="Hashimoto T."/>
        </authorList>
    </citation>
    <scope>NUCLEOTIDE SEQUENCE [LARGE SCALE GENOMIC DNA]</scope>
    <source>
        <strain evidence="1">NY0173</strain>
    </source>
</reference>
<protein>
    <submittedName>
        <fullName evidence="1">Uncharacterized protein</fullName>
    </submittedName>
</protein>
<comment type="caution">
    <text evidence="1">The sequence shown here is derived from an EMBL/GenBank/DDBJ whole genome shotgun (WGS) entry which is preliminary data.</text>
</comment>
<accession>A0A391P6Q5</accession>
<sequence>APTDVLLEWLSSIPTLLPALIGSLSLASPVTGPLVLSHVSSLLSVTVSLRQDAPALSLYDRVAQLVVEAVRDRFHSDTPLPLLSLRAPLASLLDSAVTQGVCLRQTWYGAEDETPVASSPETTPFSPVEAVEGGAPGDPRGMLYVDSMCLYIGLEMEASTALSTQLQGIALLCDIVALPDSTLDPSALAVSLEHVQGKVLSSQTNANIVRASHPLCIYLSTQQRLVPEFFHVLLTEACAQGTMRERVEAILDLISRCVPHLPPEAVQGVLGIIQEKGLVAVPGAGAVLSRLLTHFLSMGCECVQAQAQTQAEGGDPSLCPQCCALHLIADMACDTGCLDSNRDSVVAALTAESHTLGDISLGTGLYRSEQRLVHYLLSRAAAVDSLTPSASPSPSPSPLLSAEGWGSLVNGVIMAYKWLTQMQAIHETRSFCRVVYPSFECTNRVEAPPPWLCRTPLPKICVSLLVERPEGQDQTDATVRLIDIVMWYAQMWLSEVPVPPAYSNGVPVPVASPSPSGVDRVMGYAHDSLLAMQVLGERHPDRALPPHVSQTLSLLGHLNSDVCSKSAVIAQEVFNRLLFLPPSVYRSCSGGVWNMVCRACTMAVQTGQGGNQGVPLDTLDKVISVYYRVFTLCDDHSTACLAAARLVSQYQTGKYPLCDSKSDAAQRAHALFTETAAQLRVSVSDPSAEEAQYASRRLRLLSILALALLNGYPAHIKAQDDETE</sequence>
<feature type="non-terminal residue" evidence="1">
    <location>
        <position position="724"/>
    </location>
</feature>
<feature type="non-terminal residue" evidence="1">
    <location>
        <position position="1"/>
    </location>
</feature>
<gene>
    <name evidence="1" type="ORF">KIPB_011534</name>
</gene>
<dbReference type="Proteomes" id="UP000265618">
    <property type="component" value="Unassembled WGS sequence"/>
</dbReference>
<dbReference type="AlphaFoldDB" id="A0A391P6Q5"/>
<name>A0A391P6Q5_9EUKA</name>
<keyword evidence="2" id="KW-1185">Reference proteome</keyword>
<organism evidence="1 2">
    <name type="scientific">Kipferlia bialata</name>
    <dbReference type="NCBI Taxonomy" id="797122"/>
    <lineage>
        <taxon>Eukaryota</taxon>
        <taxon>Metamonada</taxon>
        <taxon>Carpediemonas-like organisms</taxon>
        <taxon>Kipferlia</taxon>
    </lineage>
</organism>
<evidence type="ECO:0000313" key="1">
    <source>
        <dbReference type="EMBL" id="GCA63722.1"/>
    </source>
</evidence>
<dbReference type="EMBL" id="BDIP01004721">
    <property type="protein sequence ID" value="GCA63722.1"/>
    <property type="molecule type" value="Genomic_DNA"/>
</dbReference>
<evidence type="ECO:0000313" key="2">
    <source>
        <dbReference type="Proteomes" id="UP000265618"/>
    </source>
</evidence>
<proteinExistence type="predicted"/>